<dbReference type="Pfam" id="PF00072">
    <property type="entry name" value="Response_reg"/>
    <property type="match status" value="1"/>
</dbReference>
<dbReference type="Gene3D" id="3.40.50.2300">
    <property type="match status" value="1"/>
</dbReference>
<evidence type="ECO:0000259" key="2">
    <source>
        <dbReference type="PROSITE" id="PS50110"/>
    </source>
</evidence>
<dbReference type="GO" id="GO:0003677">
    <property type="term" value="F:DNA binding"/>
    <property type="evidence" value="ECO:0007669"/>
    <property type="project" value="UniProtKB-KW"/>
</dbReference>
<dbReference type="PANTHER" id="PTHR37299:SF1">
    <property type="entry name" value="STAGE 0 SPORULATION PROTEIN A HOMOLOG"/>
    <property type="match status" value="1"/>
</dbReference>
<dbReference type="PROSITE" id="PS50110">
    <property type="entry name" value="RESPONSE_REGULATORY"/>
    <property type="match status" value="1"/>
</dbReference>
<dbReference type="Gene3D" id="2.40.50.1020">
    <property type="entry name" value="LytTr DNA-binding domain"/>
    <property type="match status" value="1"/>
</dbReference>
<dbReference type="InterPro" id="IPR011006">
    <property type="entry name" value="CheY-like_superfamily"/>
</dbReference>
<accession>A0A3A8JA43</accession>
<dbReference type="OrthoDB" id="9781059at2"/>
<proteinExistence type="predicted"/>
<dbReference type="InterPro" id="IPR001789">
    <property type="entry name" value="Sig_transdc_resp-reg_receiver"/>
</dbReference>
<feature type="domain" description="HTH LytTR-type" evidence="3">
    <location>
        <begin position="126"/>
        <end position="230"/>
    </location>
</feature>
<keyword evidence="1" id="KW-0597">Phosphoprotein</keyword>
<keyword evidence="5" id="KW-1185">Reference proteome</keyword>
<gene>
    <name evidence="4" type="ORF">D7V88_06440</name>
</gene>
<organism evidence="4 5">
    <name type="scientific">Corallococcus terminator</name>
    <dbReference type="NCBI Taxonomy" id="2316733"/>
    <lineage>
        <taxon>Bacteria</taxon>
        <taxon>Pseudomonadati</taxon>
        <taxon>Myxococcota</taxon>
        <taxon>Myxococcia</taxon>
        <taxon>Myxococcales</taxon>
        <taxon>Cystobacterineae</taxon>
        <taxon>Myxococcaceae</taxon>
        <taxon>Corallococcus</taxon>
    </lineage>
</organism>
<dbReference type="PANTHER" id="PTHR37299">
    <property type="entry name" value="TRANSCRIPTIONAL REGULATOR-RELATED"/>
    <property type="match status" value="1"/>
</dbReference>
<protein>
    <submittedName>
        <fullName evidence="4">DNA-binding response regulator</fullName>
    </submittedName>
</protein>
<dbReference type="AlphaFoldDB" id="A0A3A8JA43"/>
<dbReference type="SUPFAM" id="SSF52172">
    <property type="entry name" value="CheY-like"/>
    <property type="match status" value="1"/>
</dbReference>
<evidence type="ECO:0000313" key="4">
    <source>
        <dbReference type="EMBL" id="RKG92345.1"/>
    </source>
</evidence>
<feature type="modified residue" description="4-aspartylphosphate" evidence="1">
    <location>
        <position position="55"/>
    </location>
</feature>
<dbReference type="Pfam" id="PF04397">
    <property type="entry name" value="LytTR"/>
    <property type="match status" value="1"/>
</dbReference>
<reference evidence="5" key="1">
    <citation type="submission" date="2018-09" db="EMBL/GenBank/DDBJ databases">
        <authorList>
            <person name="Livingstone P.G."/>
            <person name="Whitworth D.E."/>
        </authorList>
    </citation>
    <scope>NUCLEOTIDE SEQUENCE [LARGE SCALE GENOMIC DNA]</scope>
    <source>
        <strain evidence="5">CA054A</strain>
    </source>
</reference>
<dbReference type="InterPro" id="IPR046947">
    <property type="entry name" value="LytR-like"/>
</dbReference>
<dbReference type="GO" id="GO:0000156">
    <property type="term" value="F:phosphorelay response regulator activity"/>
    <property type="evidence" value="ECO:0007669"/>
    <property type="project" value="InterPro"/>
</dbReference>
<sequence length="230" mass="24853">MRLLIVEDEPLAARRLARLCEQRLGPGAPPPRVCASLDEARAVLAERDVDVLLLDLNLSGEDGFALLAEAAAGAFQTVVVSANTDQALRAFELGVLDFVPKPYTPERLALALARVGSRAATPLRTLAVRKGGGVVLVPLDSVAYIQGAGDYAELVLREGGTELSEKSLERLEQLLPADFLRIHRSYLVRVTDIRELVASEGSRTAVELRDGTRLPVGRSRLGALRKRLEA</sequence>
<name>A0A3A8JA43_9BACT</name>
<dbReference type="EMBL" id="RAVZ01000027">
    <property type="protein sequence ID" value="RKG92345.1"/>
    <property type="molecule type" value="Genomic_DNA"/>
</dbReference>
<dbReference type="SMART" id="SM00850">
    <property type="entry name" value="LytTR"/>
    <property type="match status" value="1"/>
</dbReference>
<dbReference type="Proteomes" id="UP000268094">
    <property type="component" value="Unassembled WGS sequence"/>
</dbReference>
<evidence type="ECO:0000259" key="3">
    <source>
        <dbReference type="PROSITE" id="PS50930"/>
    </source>
</evidence>
<feature type="domain" description="Response regulatory" evidence="2">
    <location>
        <begin position="2"/>
        <end position="116"/>
    </location>
</feature>
<evidence type="ECO:0000256" key="1">
    <source>
        <dbReference type="PROSITE-ProRule" id="PRU00169"/>
    </source>
</evidence>
<dbReference type="RefSeq" id="WP_120539717.1">
    <property type="nucleotide sequence ID" value="NZ_RAVZ01000027.1"/>
</dbReference>
<dbReference type="SMART" id="SM00448">
    <property type="entry name" value="REC"/>
    <property type="match status" value="1"/>
</dbReference>
<dbReference type="PROSITE" id="PS50930">
    <property type="entry name" value="HTH_LYTTR"/>
    <property type="match status" value="1"/>
</dbReference>
<dbReference type="InterPro" id="IPR007492">
    <property type="entry name" value="LytTR_DNA-bd_dom"/>
</dbReference>
<keyword evidence="4" id="KW-0238">DNA-binding</keyword>
<evidence type="ECO:0000313" key="5">
    <source>
        <dbReference type="Proteomes" id="UP000268094"/>
    </source>
</evidence>
<comment type="caution">
    <text evidence="4">The sequence shown here is derived from an EMBL/GenBank/DDBJ whole genome shotgun (WGS) entry which is preliminary data.</text>
</comment>